<keyword evidence="2" id="KW-1185">Reference proteome</keyword>
<dbReference type="Gene3D" id="2.60.320.10">
    <property type="entry name" value="N-utilization substance G protein NusG, insert domain"/>
    <property type="match status" value="1"/>
</dbReference>
<dbReference type="Pfam" id="PF07009">
    <property type="entry name" value="NusG_II"/>
    <property type="match status" value="1"/>
</dbReference>
<dbReference type="EMBL" id="JBHTON010000054">
    <property type="protein sequence ID" value="MFD1486199.1"/>
    <property type="molecule type" value="Genomic_DNA"/>
</dbReference>
<sequence>MHRYFKMIRPFDYIIVIALLAASFIPYAFFAHAQARTNATSPRTVYTAVVTHDGQTVYHIRLTGHRGTTKFRYHDGHDWNEIVTTDDHIQIASADCPDQVCVRKGQIAKPGQTIVCLPHKLLIEIKSSGRSAGNNTGGMVTE</sequence>
<dbReference type="InterPro" id="IPR038690">
    <property type="entry name" value="NusG_2_sf"/>
</dbReference>
<protein>
    <submittedName>
        <fullName evidence="1">NusG domain II-containing protein</fullName>
    </submittedName>
</protein>
<name>A0ABW4EBT4_9LACO</name>
<dbReference type="CDD" id="cd09911">
    <property type="entry name" value="Lin0431_like"/>
    <property type="match status" value="1"/>
</dbReference>
<dbReference type="RefSeq" id="WP_125752401.1">
    <property type="nucleotide sequence ID" value="NZ_JBHTON010000054.1"/>
</dbReference>
<gene>
    <name evidence="1" type="ORF">ACFQ5J_13280</name>
</gene>
<organism evidence="1 2">
    <name type="scientific">Lacticaseibacillus baoqingensis</name>
    <dbReference type="NCBI Taxonomy" id="2486013"/>
    <lineage>
        <taxon>Bacteria</taxon>
        <taxon>Bacillati</taxon>
        <taxon>Bacillota</taxon>
        <taxon>Bacilli</taxon>
        <taxon>Lactobacillales</taxon>
        <taxon>Lactobacillaceae</taxon>
        <taxon>Lacticaseibacillus</taxon>
    </lineage>
</organism>
<reference evidence="2" key="1">
    <citation type="journal article" date="2019" name="Int. J. Syst. Evol. Microbiol.">
        <title>The Global Catalogue of Microorganisms (GCM) 10K type strain sequencing project: providing services to taxonomists for standard genome sequencing and annotation.</title>
        <authorList>
            <consortium name="The Broad Institute Genomics Platform"/>
            <consortium name="The Broad Institute Genome Sequencing Center for Infectious Disease"/>
            <person name="Wu L."/>
            <person name="Ma J."/>
        </authorList>
    </citation>
    <scope>NUCLEOTIDE SEQUENCE [LARGE SCALE GENOMIC DNA]</scope>
    <source>
        <strain evidence="2">CCM 8903</strain>
    </source>
</reference>
<comment type="caution">
    <text evidence="1">The sequence shown here is derived from an EMBL/GenBank/DDBJ whole genome shotgun (WGS) entry which is preliminary data.</text>
</comment>
<accession>A0ABW4EBT4</accession>
<evidence type="ECO:0000313" key="1">
    <source>
        <dbReference type="EMBL" id="MFD1486199.1"/>
    </source>
</evidence>
<proteinExistence type="predicted"/>
<dbReference type="Proteomes" id="UP001597252">
    <property type="component" value="Unassembled WGS sequence"/>
</dbReference>
<evidence type="ECO:0000313" key="2">
    <source>
        <dbReference type="Proteomes" id="UP001597252"/>
    </source>
</evidence>